<comment type="caution">
    <text evidence="1">The sequence shown here is derived from an EMBL/GenBank/DDBJ whole genome shotgun (WGS) entry which is preliminary data.</text>
</comment>
<dbReference type="Proteomes" id="UP001283361">
    <property type="component" value="Unassembled WGS sequence"/>
</dbReference>
<reference evidence="1" key="1">
    <citation type="journal article" date="2023" name="G3 (Bethesda)">
        <title>A reference genome for the long-term kleptoplast-retaining sea slug Elysia crispata morphotype clarki.</title>
        <authorList>
            <person name="Eastman K.E."/>
            <person name="Pendleton A.L."/>
            <person name="Shaikh M.A."/>
            <person name="Suttiyut T."/>
            <person name="Ogas R."/>
            <person name="Tomko P."/>
            <person name="Gavelis G."/>
            <person name="Widhalm J.R."/>
            <person name="Wisecaver J.H."/>
        </authorList>
    </citation>
    <scope>NUCLEOTIDE SEQUENCE</scope>
    <source>
        <strain evidence="1">ECLA1</strain>
    </source>
</reference>
<proteinExistence type="predicted"/>
<evidence type="ECO:0000313" key="1">
    <source>
        <dbReference type="EMBL" id="KAK3799755.1"/>
    </source>
</evidence>
<evidence type="ECO:0000313" key="2">
    <source>
        <dbReference type="Proteomes" id="UP001283361"/>
    </source>
</evidence>
<organism evidence="1 2">
    <name type="scientific">Elysia crispata</name>
    <name type="common">lettuce slug</name>
    <dbReference type="NCBI Taxonomy" id="231223"/>
    <lineage>
        <taxon>Eukaryota</taxon>
        <taxon>Metazoa</taxon>
        <taxon>Spiralia</taxon>
        <taxon>Lophotrochozoa</taxon>
        <taxon>Mollusca</taxon>
        <taxon>Gastropoda</taxon>
        <taxon>Heterobranchia</taxon>
        <taxon>Euthyneura</taxon>
        <taxon>Panpulmonata</taxon>
        <taxon>Sacoglossa</taxon>
        <taxon>Placobranchoidea</taxon>
        <taxon>Plakobranchidae</taxon>
        <taxon>Elysia</taxon>
    </lineage>
</organism>
<name>A0AAE1EAQ2_9GAST</name>
<dbReference type="AlphaFoldDB" id="A0AAE1EAQ2"/>
<dbReference type="EMBL" id="JAWDGP010000540">
    <property type="protein sequence ID" value="KAK3799755.1"/>
    <property type="molecule type" value="Genomic_DNA"/>
</dbReference>
<gene>
    <name evidence="1" type="ORF">RRG08_025370</name>
</gene>
<protein>
    <submittedName>
        <fullName evidence="1">Uncharacterized protein</fullName>
    </submittedName>
</protein>
<accession>A0AAE1EAQ2</accession>
<keyword evidence="2" id="KW-1185">Reference proteome</keyword>
<sequence length="137" mass="15488">MVQPNPSNVFSRKGHTLTDFMNSDKLFSTIVQTSAFQDVLSIIKNEASRVQLPSAMFNNTREVIFAFLRLDLLGTVRRVLSQRPASTWFPQSSHVSDVCYSHLMTYFEGLIGRQVSNVTSEAEGTRLISKEWALQSK</sequence>